<proteinExistence type="predicted"/>
<dbReference type="EMBL" id="CP002568">
    <property type="protein sequence ID" value="ADZ71161.1"/>
    <property type="molecule type" value="Genomic_DNA"/>
</dbReference>
<sequence length="78" mass="8663">MPIAGYIVDFAAPACKVIVELDGSQHGEGPGMKAGIERDSRLFELGWKVLRFWNPDVMNELDGVCRRVLEACGREDRA</sequence>
<protein>
    <submittedName>
        <fullName evidence="2">Hypothetical conserved protein</fullName>
    </submittedName>
</protein>
<dbReference type="PANTHER" id="PTHR38590">
    <property type="entry name" value="BLL0828 PROTEIN"/>
    <property type="match status" value="1"/>
</dbReference>
<dbReference type="Pfam" id="PF04480">
    <property type="entry name" value="DUF559"/>
    <property type="match status" value="1"/>
</dbReference>
<evidence type="ECO:0000313" key="3">
    <source>
        <dbReference type="Proteomes" id="UP000008130"/>
    </source>
</evidence>
<reference evidence="2 3" key="1">
    <citation type="journal article" date="2011" name="J. Bacteriol.">
        <title>Complete genome sequence of Polymorphum gilvum SL003B-26A1T, a crude oil-degrading bacterium from oil-polluted saline soil.</title>
        <authorList>
            <person name="Li S.G."/>
            <person name="Tang Y.Q."/>
            <person name="Nie Y."/>
            <person name="Cai M."/>
            <person name="Wu X.L."/>
        </authorList>
    </citation>
    <scope>NUCLEOTIDE SEQUENCE [LARGE SCALE GENOMIC DNA]</scope>
    <source>
        <strain evidence="3">LMG 25793 / CGMCC 1.9160 / SL003B-26A1</strain>
    </source>
</reference>
<dbReference type="InterPro" id="IPR007569">
    <property type="entry name" value="DUF559"/>
</dbReference>
<dbReference type="PANTHER" id="PTHR38590:SF1">
    <property type="entry name" value="BLL0828 PROTEIN"/>
    <property type="match status" value="1"/>
</dbReference>
<dbReference type="InterPro" id="IPR047216">
    <property type="entry name" value="Endonuclease_DUF559_bact"/>
</dbReference>
<evidence type="ECO:0000259" key="1">
    <source>
        <dbReference type="Pfam" id="PF04480"/>
    </source>
</evidence>
<dbReference type="PATRIC" id="fig|991905.3.peg.2806"/>
<organism evidence="2 3">
    <name type="scientific">Polymorphum gilvum (strain LMG 25793 / CGMCC 1.9160 / SL003B-26A1)</name>
    <dbReference type="NCBI Taxonomy" id="991905"/>
    <lineage>
        <taxon>Bacteria</taxon>
        <taxon>Pseudomonadati</taxon>
        <taxon>Pseudomonadota</taxon>
        <taxon>Alphaproteobacteria</taxon>
        <taxon>Rhodobacterales</taxon>
        <taxon>Paracoccaceae</taxon>
        <taxon>Polymorphum</taxon>
    </lineage>
</organism>
<gene>
    <name evidence="2" type="ordered locus">SL003B_2738</name>
</gene>
<feature type="domain" description="DUF559" evidence="1">
    <location>
        <begin position="2"/>
        <end position="72"/>
    </location>
</feature>
<dbReference type="HOGENOM" id="CLU_107928_2_2_5"/>
<name>F2J5A2_POLGS</name>
<dbReference type="eggNOG" id="COG2852">
    <property type="taxonomic scope" value="Bacteria"/>
</dbReference>
<dbReference type="KEGG" id="pgv:SL003B_2738"/>
<dbReference type="AlphaFoldDB" id="F2J5A2"/>
<keyword evidence="3" id="KW-1185">Reference proteome</keyword>
<dbReference type="InterPro" id="IPR011335">
    <property type="entry name" value="Restrct_endonuc-II-like"/>
</dbReference>
<dbReference type="Proteomes" id="UP000008130">
    <property type="component" value="Chromosome"/>
</dbReference>
<accession>F2J5A2</accession>
<dbReference type="STRING" id="991905.SL003B_2738"/>
<dbReference type="Gene3D" id="3.40.960.10">
    <property type="entry name" value="VSR Endonuclease"/>
    <property type="match status" value="1"/>
</dbReference>
<evidence type="ECO:0000313" key="2">
    <source>
        <dbReference type="EMBL" id="ADZ71161.1"/>
    </source>
</evidence>
<dbReference type="SUPFAM" id="SSF52980">
    <property type="entry name" value="Restriction endonuclease-like"/>
    <property type="match status" value="1"/>
</dbReference>